<feature type="non-terminal residue" evidence="4">
    <location>
        <position position="482"/>
    </location>
</feature>
<feature type="domain" description="Mub B2-like" evidence="3">
    <location>
        <begin position="68"/>
        <end position="170"/>
    </location>
</feature>
<reference evidence="4 5" key="1">
    <citation type="submission" date="2019-11" db="EMBL/GenBank/DDBJ databases">
        <title>Draft genome sequence of 12 host-associated Lactobacillus reuteri rodent strains.</title>
        <authorList>
            <person name="Zhang S."/>
            <person name="Ozcam M."/>
            <person name="Van Pijkeren J.P."/>
        </authorList>
    </citation>
    <scope>NUCLEOTIDE SEQUENCE [LARGE SCALE GENOMIC DNA]</scope>
    <source>
        <strain evidence="4 5">CR</strain>
    </source>
</reference>
<dbReference type="RefSeq" id="WP_404900082.1">
    <property type="nucleotide sequence ID" value="NZ_WJMX01000042.1"/>
</dbReference>
<dbReference type="EMBL" id="WJMX01000042">
    <property type="protein sequence ID" value="MRH81151.1"/>
    <property type="molecule type" value="Genomic_DNA"/>
</dbReference>
<dbReference type="Gene3D" id="2.60.40.4300">
    <property type="match status" value="2"/>
</dbReference>
<dbReference type="Proteomes" id="UP000470878">
    <property type="component" value="Unassembled WGS sequence"/>
</dbReference>
<feature type="region of interest" description="Disordered" evidence="1">
    <location>
        <begin position="439"/>
        <end position="482"/>
    </location>
</feature>
<dbReference type="InterPro" id="IPR041558">
    <property type="entry name" value="MucBP_2"/>
</dbReference>
<dbReference type="Gene3D" id="3.10.20.470">
    <property type="match status" value="2"/>
</dbReference>
<dbReference type="Pfam" id="PF17965">
    <property type="entry name" value="MucBP_2"/>
    <property type="match status" value="2"/>
</dbReference>
<comment type="caution">
    <text evidence="4">The sequence shown here is derived from an EMBL/GenBank/DDBJ whole genome shotgun (WGS) entry which is preliminary data.</text>
</comment>
<evidence type="ECO:0000259" key="2">
    <source>
        <dbReference type="Pfam" id="PF17965"/>
    </source>
</evidence>
<evidence type="ECO:0000313" key="5">
    <source>
        <dbReference type="Proteomes" id="UP000470878"/>
    </source>
</evidence>
<feature type="domain" description="Mucin binding" evidence="2">
    <location>
        <begin position="1"/>
        <end position="36"/>
    </location>
</feature>
<evidence type="ECO:0000259" key="3">
    <source>
        <dbReference type="Pfam" id="PF17966"/>
    </source>
</evidence>
<evidence type="ECO:0000256" key="1">
    <source>
        <dbReference type="SAM" id="MobiDB-lite"/>
    </source>
</evidence>
<feature type="domain" description="Mub B2-like" evidence="3">
    <location>
        <begin position="347"/>
        <end position="439"/>
    </location>
</feature>
<dbReference type="InterPro" id="IPR041495">
    <property type="entry name" value="Mub_B2"/>
</dbReference>
<sequence length="482" mass="51663">QLENQGYVLVSDGFPAGATFDDDDNTTQTYTVVLKHGQQPVTPTNPGKPGEPINPNDPDGPKYPDGSDQVTKDVTRTIQYVDENGNKVSEPVEQTAHFTGEGVLDKVTGQWITPITWTGDGNLTGEKTPVVEGYHVVRVSRDSTDNINVDGTTVNHETNDYTVTVSYAKNGKIIPVDPSGEPIPNVPTPQYPTDPTDPAKVTPNEPVPNVPGYTPSVPTVTPTDPGKDTPVPYNPIVNDQTAVVNYVDQDNNNAQIATSGNLTGKPGSVINYSTADQIKQLEDQGYVLVSDGFPAGAVFDNDDNTTQTYTVVLKHGTTTFKPDKPGTPGEPINPNYPDGPKVTNEDVDYLKDVKFTVHYVGAGNDNPADNVQNAQWTRSITVDNVTGKIISSTEWVSNKGSYDGVKTPVVNGYHADRAQVDGPSVTMEDQEATVTYVPNGKIIPVDPNGTPIPDAPTPQYPTDPTDPTKVTPDEPVPTIPGY</sequence>
<evidence type="ECO:0000313" key="4">
    <source>
        <dbReference type="EMBL" id="MRH81151.1"/>
    </source>
</evidence>
<accession>A0A7X2G647</accession>
<proteinExistence type="predicted"/>
<feature type="non-terminal residue" evidence="4">
    <location>
        <position position="1"/>
    </location>
</feature>
<protein>
    <submittedName>
        <fullName evidence="4">YSIRK signal domain/LPXTG anchor domain surface protein</fullName>
    </submittedName>
</protein>
<organism evidence="4 5">
    <name type="scientific">Limosilactobacillus reuteri</name>
    <name type="common">Lactobacillus reuteri</name>
    <dbReference type="NCBI Taxonomy" id="1598"/>
    <lineage>
        <taxon>Bacteria</taxon>
        <taxon>Bacillati</taxon>
        <taxon>Bacillota</taxon>
        <taxon>Bacilli</taxon>
        <taxon>Lactobacillales</taxon>
        <taxon>Lactobacillaceae</taxon>
        <taxon>Limosilactobacillus</taxon>
    </lineage>
</organism>
<feature type="region of interest" description="Disordered" evidence="1">
    <location>
        <begin position="321"/>
        <end position="340"/>
    </location>
</feature>
<name>A0A7X2G647_LIMRT</name>
<dbReference type="AlphaFoldDB" id="A0A7X2G647"/>
<feature type="domain" description="Mucin binding" evidence="2">
    <location>
        <begin position="240"/>
        <end position="315"/>
    </location>
</feature>
<feature type="region of interest" description="Disordered" evidence="1">
    <location>
        <begin position="36"/>
        <end position="69"/>
    </location>
</feature>
<gene>
    <name evidence="4" type="ORF">GIX77_10455</name>
</gene>
<dbReference type="Pfam" id="PF17966">
    <property type="entry name" value="Muc_B2"/>
    <property type="match status" value="2"/>
</dbReference>